<reference evidence="1 2" key="1">
    <citation type="journal article" date="2023" name="Plants (Basel)">
        <title>Bridging the Gap: Combining Genomics and Transcriptomics Approaches to Understand Stylosanthes scabra, an Orphan Legume from the Brazilian Caatinga.</title>
        <authorList>
            <person name="Ferreira-Neto J.R.C."/>
            <person name="da Silva M.D."/>
            <person name="Binneck E."/>
            <person name="de Melo N.F."/>
            <person name="da Silva R.H."/>
            <person name="de Melo A.L.T.M."/>
            <person name="Pandolfi V."/>
            <person name="Bustamante F.O."/>
            <person name="Brasileiro-Vidal A.C."/>
            <person name="Benko-Iseppon A.M."/>
        </authorList>
    </citation>
    <scope>NUCLEOTIDE SEQUENCE [LARGE SCALE GENOMIC DNA]</scope>
    <source>
        <tissue evidence="1">Leaves</tissue>
    </source>
</reference>
<evidence type="ECO:0000313" key="2">
    <source>
        <dbReference type="Proteomes" id="UP001341840"/>
    </source>
</evidence>
<sequence>MSADTWMTRQQCLSHVSAQYWPEKPCQQVGQSTVNAAQKPGHVRVKGGSRAASRVRTKPGRMRVLGELEQLRGSDLEEGSFQTESGGLGRRVAEQSEELKYVVGSGVRCRKEDRK</sequence>
<protein>
    <submittedName>
        <fullName evidence="1">Uncharacterized protein</fullName>
    </submittedName>
</protein>
<dbReference type="Proteomes" id="UP001341840">
    <property type="component" value="Unassembled WGS sequence"/>
</dbReference>
<keyword evidence="2" id="KW-1185">Reference proteome</keyword>
<dbReference type="EMBL" id="JASCZI010181723">
    <property type="protein sequence ID" value="MED6185525.1"/>
    <property type="molecule type" value="Genomic_DNA"/>
</dbReference>
<proteinExistence type="predicted"/>
<name>A0ABU6WLW3_9FABA</name>
<evidence type="ECO:0000313" key="1">
    <source>
        <dbReference type="EMBL" id="MED6185525.1"/>
    </source>
</evidence>
<accession>A0ABU6WLW3</accession>
<comment type="caution">
    <text evidence="1">The sequence shown here is derived from an EMBL/GenBank/DDBJ whole genome shotgun (WGS) entry which is preliminary data.</text>
</comment>
<organism evidence="1 2">
    <name type="scientific">Stylosanthes scabra</name>
    <dbReference type="NCBI Taxonomy" id="79078"/>
    <lineage>
        <taxon>Eukaryota</taxon>
        <taxon>Viridiplantae</taxon>
        <taxon>Streptophyta</taxon>
        <taxon>Embryophyta</taxon>
        <taxon>Tracheophyta</taxon>
        <taxon>Spermatophyta</taxon>
        <taxon>Magnoliopsida</taxon>
        <taxon>eudicotyledons</taxon>
        <taxon>Gunneridae</taxon>
        <taxon>Pentapetalae</taxon>
        <taxon>rosids</taxon>
        <taxon>fabids</taxon>
        <taxon>Fabales</taxon>
        <taxon>Fabaceae</taxon>
        <taxon>Papilionoideae</taxon>
        <taxon>50 kb inversion clade</taxon>
        <taxon>dalbergioids sensu lato</taxon>
        <taxon>Dalbergieae</taxon>
        <taxon>Pterocarpus clade</taxon>
        <taxon>Stylosanthes</taxon>
    </lineage>
</organism>
<gene>
    <name evidence="1" type="ORF">PIB30_057944</name>
</gene>